<dbReference type="InterPro" id="IPR027417">
    <property type="entry name" value="P-loop_NTPase"/>
</dbReference>
<sequence>MSIEGEILIQEIFKKEIVPNSIVAVIYDTYSSAWLISFALLKNEIDKGGFGIISNYNLPLPNLFRAAEFVGLDLSAELERGNAAIIDVFGSKYGSRFNLKNVFYLNYVDPETINPKIDMIYENRIKPLLGDRKAFRVVYTLDGAALMLGEHMTLKLLNQTIAVKTKLMPNSVLVLPLNKDVVSQRFVAWITSIRVNM</sequence>
<dbReference type="RefSeq" id="WP_235507160.1">
    <property type="nucleotide sequence ID" value="NZ_CP013050.1"/>
</dbReference>
<accession>A0A0S1XA80</accession>
<gene>
    <name evidence="1" type="ORF">TBCH5v1_0716</name>
</gene>
<proteinExistence type="predicted"/>
<evidence type="ECO:0008006" key="3">
    <source>
        <dbReference type="Google" id="ProtNLM"/>
    </source>
</evidence>
<dbReference type="GeneID" id="26135994"/>
<dbReference type="Proteomes" id="UP000066042">
    <property type="component" value="Chromosome"/>
</dbReference>
<organism evidence="1 2">
    <name type="scientific">Thermococcus barophilus</name>
    <dbReference type="NCBI Taxonomy" id="55802"/>
    <lineage>
        <taxon>Archaea</taxon>
        <taxon>Methanobacteriati</taxon>
        <taxon>Methanobacteriota</taxon>
        <taxon>Thermococci</taxon>
        <taxon>Thermococcales</taxon>
        <taxon>Thermococcaceae</taxon>
        <taxon>Thermococcus</taxon>
    </lineage>
</organism>
<dbReference type="EMBL" id="CP013050">
    <property type="protein sequence ID" value="ALM74674.1"/>
    <property type="molecule type" value="Genomic_DNA"/>
</dbReference>
<dbReference type="Gene3D" id="3.40.50.300">
    <property type="entry name" value="P-loop containing nucleotide triphosphate hydrolases"/>
    <property type="match status" value="1"/>
</dbReference>
<dbReference type="AlphaFoldDB" id="A0A0S1XA80"/>
<evidence type="ECO:0000313" key="2">
    <source>
        <dbReference type="Proteomes" id="UP000066042"/>
    </source>
</evidence>
<name>A0A0S1XA80_THEBA</name>
<reference evidence="1 2" key="1">
    <citation type="journal article" date="2016" name="Genome Announc.">
        <title>Complete genome sequence of the hyperthermophilic and piezophilic archaeon Thermococcus barophilus Ch5, capable of growth at the expense of hydrogenogenesis from carbon monoxide and formate.</title>
        <authorList>
            <person name="Oger P."/>
            <person name="Sokolova T.G."/>
            <person name="Kozhevnikova D.A."/>
            <person name="Taranov E.A."/>
            <person name="Vannier P."/>
            <person name="Lee H.S."/>
            <person name="Kwon K.K."/>
            <person name="Kang S.G."/>
            <person name="Lee J.H."/>
            <person name="Bonch-Osmolovskaya E.A."/>
            <person name="Lebedinsky A.V."/>
        </authorList>
    </citation>
    <scope>NUCLEOTIDE SEQUENCE [LARGE SCALE GENOMIC DNA]</scope>
    <source>
        <strain evidence="2">Ch5</strain>
    </source>
</reference>
<dbReference type="PATRIC" id="fig|55802.8.peg.709"/>
<evidence type="ECO:0000313" key="1">
    <source>
        <dbReference type="EMBL" id="ALM74674.1"/>
    </source>
</evidence>
<protein>
    <recommendedName>
        <fullName evidence="3">KaiC-like domain-containing protein</fullName>
    </recommendedName>
</protein>